<dbReference type="Proteomes" id="UP001230188">
    <property type="component" value="Unassembled WGS sequence"/>
</dbReference>
<dbReference type="AlphaFoldDB" id="A0AAD7UP34"/>
<dbReference type="SUPFAM" id="SSF53474">
    <property type="entry name" value="alpha/beta-Hydrolases"/>
    <property type="match status" value="1"/>
</dbReference>
<protein>
    <recommendedName>
        <fullName evidence="1">Dienelactone hydrolase domain-containing protein</fullName>
    </recommendedName>
</protein>
<dbReference type="GO" id="GO:0016787">
    <property type="term" value="F:hydrolase activity"/>
    <property type="evidence" value="ECO:0007669"/>
    <property type="project" value="InterPro"/>
</dbReference>
<evidence type="ECO:0000259" key="1">
    <source>
        <dbReference type="Pfam" id="PF01738"/>
    </source>
</evidence>
<proteinExistence type="predicted"/>
<comment type="caution">
    <text evidence="2">The sequence shown here is derived from an EMBL/GenBank/DDBJ whole genome shotgun (WGS) entry which is preliminary data.</text>
</comment>
<evidence type="ECO:0000313" key="2">
    <source>
        <dbReference type="EMBL" id="KAJ8614283.1"/>
    </source>
</evidence>
<feature type="domain" description="Dienelactone hydrolase" evidence="1">
    <location>
        <begin position="40"/>
        <end position="241"/>
    </location>
</feature>
<dbReference type="Pfam" id="PF01738">
    <property type="entry name" value="DLH"/>
    <property type="match status" value="1"/>
</dbReference>
<dbReference type="EMBL" id="JAQMWT010000009">
    <property type="protein sequence ID" value="KAJ8614283.1"/>
    <property type="molecule type" value="Genomic_DNA"/>
</dbReference>
<name>A0AAD7UP34_9STRA</name>
<evidence type="ECO:0000313" key="3">
    <source>
        <dbReference type="Proteomes" id="UP001230188"/>
    </source>
</evidence>
<dbReference type="Gene3D" id="3.40.50.1820">
    <property type="entry name" value="alpha/beta hydrolase"/>
    <property type="match status" value="1"/>
</dbReference>
<accession>A0AAD7UP34</accession>
<dbReference type="PANTHER" id="PTHR22946">
    <property type="entry name" value="DIENELACTONE HYDROLASE DOMAIN-CONTAINING PROTEIN-RELATED"/>
    <property type="match status" value="1"/>
</dbReference>
<gene>
    <name evidence="2" type="ORF">CTAYLR_001166</name>
</gene>
<sequence length="257" mass="27853">MGGRRVARDEAWAAVFADKKLAEPRFVEYGDGCVGALFGDRGNNKKRGVVLFHTAAGPRDLFLHWKASLLAAQGCAVLVADLYGDPWGQAWDPAWPGRTLTASETRRRAVAAADYLRNATGVERFAAMGWCLGGRAAIELFKAGESSRLAAVASFHGVLDADSPMLPARRRAKILVLHGDKDPFVPQLDAFRAQMREFGASVDVHAFGDASHGFTNPAQRLNEKDGFDYDERAAKIAWRLAEAHLAEAGILVLPPSP</sequence>
<organism evidence="2 3">
    <name type="scientific">Chrysophaeum taylorii</name>
    <dbReference type="NCBI Taxonomy" id="2483200"/>
    <lineage>
        <taxon>Eukaryota</taxon>
        <taxon>Sar</taxon>
        <taxon>Stramenopiles</taxon>
        <taxon>Ochrophyta</taxon>
        <taxon>Pelagophyceae</taxon>
        <taxon>Pelagomonadales</taxon>
        <taxon>Pelagomonadaceae</taxon>
        <taxon>Chrysophaeum</taxon>
    </lineage>
</organism>
<dbReference type="InterPro" id="IPR050261">
    <property type="entry name" value="FrsA_esterase"/>
</dbReference>
<reference evidence="2" key="1">
    <citation type="submission" date="2023-01" db="EMBL/GenBank/DDBJ databases">
        <title>Metagenome sequencing of chrysophaentin producing Chrysophaeum taylorii.</title>
        <authorList>
            <person name="Davison J."/>
            <person name="Bewley C."/>
        </authorList>
    </citation>
    <scope>NUCLEOTIDE SEQUENCE</scope>
    <source>
        <strain evidence="2">NIES-1699</strain>
    </source>
</reference>
<dbReference type="InterPro" id="IPR002925">
    <property type="entry name" value="Dienelactn_hydro"/>
</dbReference>
<dbReference type="PANTHER" id="PTHR22946:SF0">
    <property type="entry name" value="DIENELACTONE HYDROLASE DOMAIN-CONTAINING PROTEIN"/>
    <property type="match status" value="1"/>
</dbReference>
<dbReference type="InterPro" id="IPR029058">
    <property type="entry name" value="AB_hydrolase_fold"/>
</dbReference>
<keyword evidence="3" id="KW-1185">Reference proteome</keyword>